<evidence type="ECO:0000313" key="1">
    <source>
        <dbReference type="EMBL" id="SEQ97879.1"/>
    </source>
</evidence>
<evidence type="ECO:0000313" key="2">
    <source>
        <dbReference type="Proteomes" id="UP000199055"/>
    </source>
</evidence>
<organism evidence="1 2">
    <name type="scientific">Streptomyces radiopugnans</name>
    <dbReference type="NCBI Taxonomy" id="403935"/>
    <lineage>
        <taxon>Bacteria</taxon>
        <taxon>Bacillati</taxon>
        <taxon>Actinomycetota</taxon>
        <taxon>Actinomycetes</taxon>
        <taxon>Kitasatosporales</taxon>
        <taxon>Streptomycetaceae</taxon>
        <taxon>Streptomyces</taxon>
    </lineage>
</organism>
<dbReference type="RefSeq" id="WP_093663278.1">
    <property type="nucleotide sequence ID" value="NZ_FOET01000023.1"/>
</dbReference>
<gene>
    <name evidence="1" type="ORF">SAMN05216481_12329</name>
</gene>
<name>A0A1H9KFQ4_9ACTN</name>
<keyword evidence="2" id="KW-1185">Reference proteome</keyword>
<dbReference type="EMBL" id="FOET01000023">
    <property type="protein sequence ID" value="SEQ97879.1"/>
    <property type="molecule type" value="Genomic_DNA"/>
</dbReference>
<sequence>MRRSREETAPQDLPGDLWHALAQLHHTHPDPVGRVEQLARPAGLLSFTAAADTILAARVQLTGAETMHEVNETLRAMIGDLPHAHFTGPGVALEFILSRSQELPVHAAHIAGLTRLFWHASGTIGARSAPGGGRCFHCGGTGRARPLWELAAGQA</sequence>
<dbReference type="AlphaFoldDB" id="A0A1H9KFQ4"/>
<dbReference type="Proteomes" id="UP000199055">
    <property type="component" value="Unassembled WGS sequence"/>
</dbReference>
<proteinExistence type="predicted"/>
<accession>A0A1H9KFQ4</accession>
<protein>
    <submittedName>
        <fullName evidence="1">Uncharacterized protein</fullName>
    </submittedName>
</protein>
<reference evidence="1 2" key="1">
    <citation type="submission" date="2016-10" db="EMBL/GenBank/DDBJ databases">
        <authorList>
            <person name="de Groot N.N."/>
        </authorList>
    </citation>
    <scope>NUCLEOTIDE SEQUENCE [LARGE SCALE GENOMIC DNA]</scope>
    <source>
        <strain evidence="1 2">CGMCC 4.3519</strain>
    </source>
</reference>